<dbReference type="EMBL" id="MSCL01000001">
    <property type="protein sequence ID" value="PQJ75819.1"/>
    <property type="molecule type" value="Genomic_DNA"/>
</dbReference>
<dbReference type="Proteomes" id="UP000237608">
    <property type="component" value="Unassembled WGS sequence"/>
</dbReference>
<name>A0A2S7WDX4_9FLAO</name>
<dbReference type="AlphaFoldDB" id="A0A2S7WDX4"/>
<sequence length="628" mass="73905">MKKKYFLLFIVALLFSQINFSQSNSGIYFPISDAERNQKCSYFTNAFHQKPKEVRFSIVKEGNQLFLSTNDKNWFAAVFKNSGDGVAIDVVSKSIYDCNKDFEDSQIKGTLLQPVFAQQLLRGFKKSEKSGNFQTLVGSIPKELQNDELEFNILFLNNKALCRYQTIYNLESFPWDLLDMGVYLDSLTYKDKKITTTDKFVTKYKTLKFIIPFQKNKYEYVSEDIKPLYDSLKLTDFTIKKINIKAYSSIEGSLERNLELQEKRANSIIKSLQTFQQPNIITEISTSENWVEFLNDISKTNYKDFKELSKSEIKQKVVGNVSSDLEKYLKNHRKAVIILELEKKDKYKNMSKEKLVDTFNQLILNENIDEALVVQNSIFEKLKEENSPELLSKLTVPKQLKFMLILTKNTVFKYLLNVSYAKIVFDELKVLEKLDPKNYQIKYNLMVMKFFIWRYNWEEIKENDFKTEILDLKKFGIKQQLIDRMLVNFHIVKAEKNMKERKYEAKDDSVDFILETYNNFTLSNFDYVSLAQFLTFYANTEEAIDLLEDKVKEITIDEDLLFYYLNLTLIDDYTVASKNYRTIMLNAIEINKKRFCKLFDSSNDGGVTFQLLKNKYLKNTYCENCTKN</sequence>
<organism evidence="2 3">
    <name type="scientific">Polaribacter gangjinensis</name>
    <dbReference type="NCBI Taxonomy" id="574710"/>
    <lineage>
        <taxon>Bacteria</taxon>
        <taxon>Pseudomonadati</taxon>
        <taxon>Bacteroidota</taxon>
        <taxon>Flavobacteriia</taxon>
        <taxon>Flavobacteriales</taxon>
        <taxon>Flavobacteriaceae</taxon>
    </lineage>
</organism>
<dbReference type="RefSeq" id="WP_105046974.1">
    <property type="nucleotide sequence ID" value="NZ_CP150662.1"/>
</dbReference>
<evidence type="ECO:0000256" key="1">
    <source>
        <dbReference type="SAM" id="SignalP"/>
    </source>
</evidence>
<evidence type="ECO:0008006" key="4">
    <source>
        <dbReference type="Google" id="ProtNLM"/>
    </source>
</evidence>
<feature type="chain" id="PRO_5015782868" description="OmpA-like domain-containing protein" evidence="1">
    <location>
        <begin position="22"/>
        <end position="628"/>
    </location>
</feature>
<evidence type="ECO:0000313" key="2">
    <source>
        <dbReference type="EMBL" id="PQJ75819.1"/>
    </source>
</evidence>
<dbReference type="OrthoDB" id="632640at2"/>
<proteinExistence type="predicted"/>
<reference evidence="2 3" key="1">
    <citation type="submission" date="2016-12" db="EMBL/GenBank/DDBJ databases">
        <title>Trade-off between light-utilization and light-protection in marine flavobacteria.</title>
        <authorList>
            <person name="Kumagai Y."/>
            <person name="Yoshizawa S."/>
            <person name="Kogure K."/>
            <person name="Iwasaki W."/>
        </authorList>
    </citation>
    <scope>NUCLEOTIDE SEQUENCE [LARGE SCALE GENOMIC DNA]</scope>
    <source>
        <strain evidence="2 3">KCTC 22729</strain>
    </source>
</reference>
<feature type="signal peptide" evidence="1">
    <location>
        <begin position="1"/>
        <end position="21"/>
    </location>
</feature>
<comment type="caution">
    <text evidence="2">The sequence shown here is derived from an EMBL/GenBank/DDBJ whole genome shotgun (WGS) entry which is preliminary data.</text>
</comment>
<keyword evidence="3" id="KW-1185">Reference proteome</keyword>
<keyword evidence="1" id="KW-0732">Signal</keyword>
<gene>
    <name evidence="2" type="ORF">BTO13_11565</name>
</gene>
<accession>A0A2S7WDX4</accession>
<evidence type="ECO:0000313" key="3">
    <source>
        <dbReference type="Proteomes" id="UP000237608"/>
    </source>
</evidence>
<protein>
    <recommendedName>
        <fullName evidence="4">OmpA-like domain-containing protein</fullName>
    </recommendedName>
</protein>